<keyword evidence="4" id="KW-0804">Transcription</keyword>
<dbReference type="PANTHER" id="PTHR30419">
    <property type="entry name" value="HTH-TYPE TRANSCRIPTIONAL REGULATOR YBHD"/>
    <property type="match status" value="1"/>
</dbReference>
<comment type="similarity">
    <text evidence="1">Belongs to the LysR transcriptional regulatory family.</text>
</comment>
<dbReference type="Gene3D" id="3.40.190.290">
    <property type="match status" value="1"/>
</dbReference>
<dbReference type="InterPro" id="IPR036388">
    <property type="entry name" value="WH-like_DNA-bd_sf"/>
</dbReference>
<dbReference type="SUPFAM" id="SSF53850">
    <property type="entry name" value="Periplasmic binding protein-like II"/>
    <property type="match status" value="1"/>
</dbReference>
<dbReference type="Pfam" id="PF00126">
    <property type="entry name" value="HTH_1"/>
    <property type="match status" value="1"/>
</dbReference>
<dbReference type="Pfam" id="PF03466">
    <property type="entry name" value="LysR_substrate"/>
    <property type="match status" value="1"/>
</dbReference>
<dbReference type="SUPFAM" id="SSF46785">
    <property type="entry name" value="Winged helix' DNA-binding domain"/>
    <property type="match status" value="1"/>
</dbReference>
<dbReference type="InterPro" id="IPR000847">
    <property type="entry name" value="LysR_HTH_N"/>
</dbReference>
<accession>A0AAW5FAU9</accession>
<keyword evidence="2" id="KW-0805">Transcription regulation</keyword>
<evidence type="ECO:0000313" key="6">
    <source>
        <dbReference type="EMBL" id="MCK0088941.1"/>
    </source>
</evidence>
<dbReference type="GO" id="GO:0005829">
    <property type="term" value="C:cytosol"/>
    <property type="evidence" value="ECO:0007669"/>
    <property type="project" value="TreeGrafter"/>
</dbReference>
<dbReference type="Gene3D" id="1.10.10.10">
    <property type="entry name" value="Winged helix-like DNA-binding domain superfamily/Winged helix DNA-binding domain"/>
    <property type="match status" value="1"/>
</dbReference>
<dbReference type="GO" id="GO:0003677">
    <property type="term" value="F:DNA binding"/>
    <property type="evidence" value="ECO:0007669"/>
    <property type="project" value="UniProtKB-KW"/>
</dbReference>
<reference evidence="6" key="1">
    <citation type="journal article" date="2022" name="Cell Host Microbe">
        <title>Colonization of the live biotherapeutic product VE303 and modulation of the microbiota and metabolites in healthy volunteers.</title>
        <authorList>
            <person name="Dsouza M."/>
            <person name="Menon R."/>
            <person name="Crossette E."/>
            <person name="Bhattarai S.K."/>
            <person name="Schneider J."/>
            <person name="Kim Y.G."/>
            <person name="Reddy S."/>
            <person name="Caballero S."/>
            <person name="Felix C."/>
            <person name="Cornacchione L."/>
            <person name="Hendrickson J."/>
            <person name="Watson A.R."/>
            <person name="Minot S.S."/>
            <person name="Greenfield N."/>
            <person name="Schopf L."/>
            <person name="Szabady R."/>
            <person name="Patarroyo J."/>
            <person name="Smith W."/>
            <person name="Harrison P."/>
            <person name="Kuijper E.J."/>
            <person name="Kelly C.P."/>
            <person name="Olle B."/>
            <person name="Bobilev D."/>
            <person name="Silber J.L."/>
            <person name="Bucci V."/>
            <person name="Roberts B."/>
            <person name="Faith J."/>
            <person name="Norman J.M."/>
        </authorList>
    </citation>
    <scope>NUCLEOTIDE SEQUENCE</scope>
    <source>
        <strain evidence="6">VE303-04</strain>
    </source>
</reference>
<comment type="caution">
    <text evidence="6">The sequence shown here is derived from an EMBL/GenBank/DDBJ whole genome shotgun (WGS) entry which is preliminary data.</text>
</comment>
<dbReference type="InterPro" id="IPR050950">
    <property type="entry name" value="HTH-type_LysR_regulators"/>
</dbReference>
<evidence type="ECO:0000259" key="5">
    <source>
        <dbReference type="PROSITE" id="PS50931"/>
    </source>
</evidence>
<name>A0AAW5FAU9_CLOSY</name>
<sequence length="316" mass="35787">MINFLNLQYFLVLCEEMNFRRAARKLHITQQSLSGHINKLETSFGVPLFDRKQPLTLTPAGMYLRKRAAEFLAMQDDLQKELLDIGGMIGGSLTVGSTHARSQVLLPAAFRAFQEKYPQVSVKLFEGSTDELENGIRNGTLDVSIGYLTEGSSQITTIPLYEENIIVVIPDTVIERYFPNHTVLSTRKPDLSFVMSCLESCPFLAMTQTSRTPTFTRRYLQYLNISPNIFLETKNVGTLLSFCSAGLGVSIFPETFITYSQYDFSHHCFYTIEDYDSKNIIVLNYRNTRYLSKTIQAFVNTVREVVDAQTGLGANR</sequence>
<dbReference type="InterPro" id="IPR036390">
    <property type="entry name" value="WH_DNA-bd_sf"/>
</dbReference>
<organism evidence="6 7">
    <name type="scientific">Clostridium symbiosum</name>
    <name type="common">Bacteroides symbiosus</name>
    <dbReference type="NCBI Taxonomy" id="1512"/>
    <lineage>
        <taxon>Bacteria</taxon>
        <taxon>Bacillati</taxon>
        <taxon>Bacillota</taxon>
        <taxon>Clostridia</taxon>
        <taxon>Lachnospirales</taxon>
        <taxon>Lachnospiraceae</taxon>
        <taxon>Otoolea</taxon>
    </lineage>
</organism>
<evidence type="ECO:0000256" key="4">
    <source>
        <dbReference type="ARBA" id="ARBA00023163"/>
    </source>
</evidence>
<dbReference type="GO" id="GO:0003700">
    <property type="term" value="F:DNA-binding transcription factor activity"/>
    <property type="evidence" value="ECO:0007669"/>
    <property type="project" value="InterPro"/>
</dbReference>
<keyword evidence="3" id="KW-0238">DNA-binding</keyword>
<evidence type="ECO:0000256" key="3">
    <source>
        <dbReference type="ARBA" id="ARBA00023125"/>
    </source>
</evidence>
<dbReference type="CDD" id="cd05466">
    <property type="entry name" value="PBP2_LTTR_substrate"/>
    <property type="match status" value="1"/>
</dbReference>
<evidence type="ECO:0000256" key="1">
    <source>
        <dbReference type="ARBA" id="ARBA00009437"/>
    </source>
</evidence>
<dbReference type="EMBL" id="JAINVB010000002">
    <property type="protein sequence ID" value="MCK0088941.1"/>
    <property type="molecule type" value="Genomic_DNA"/>
</dbReference>
<protein>
    <submittedName>
        <fullName evidence="6">LysR family transcriptional regulator</fullName>
    </submittedName>
</protein>
<proteinExistence type="inferred from homology"/>
<dbReference type="InterPro" id="IPR005119">
    <property type="entry name" value="LysR_subst-bd"/>
</dbReference>
<feature type="domain" description="HTH lysR-type" evidence="5">
    <location>
        <begin position="7"/>
        <end position="58"/>
    </location>
</feature>
<gene>
    <name evidence="6" type="ORF">K5I21_24360</name>
</gene>
<dbReference type="RefSeq" id="WP_024738713.1">
    <property type="nucleotide sequence ID" value="NZ_JAAISL010000098.1"/>
</dbReference>
<dbReference type="PRINTS" id="PR00039">
    <property type="entry name" value="HTHLYSR"/>
</dbReference>
<dbReference type="AlphaFoldDB" id="A0AAW5FAU9"/>
<evidence type="ECO:0000313" key="7">
    <source>
        <dbReference type="Proteomes" id="UP001203136"/>
    </source>
</evidence>
<evidence type="ECO:0000256" key="2">
    <source>
        <dbReference type="ARBA" id="ARBA00023015"/>
    </source>
</evidence>
<dbReference type="Proteomes" id="UP001203136">
    <property type="component" value="Unassembled WGS sequence"/>
</dbReference>
<dbReference type="PROSITE" id="PS50931">
    <property type="entry name" value="HTH_LYSR"/>
    <property type="match status" value="1"/>
</dbReference>